<feature type="domain" description="Nephrocystin 3-like N-terminal" evidence="3">
    <location>
        <begin position="198"/>
        <end position="331"/>
    </location>
</feature>
<keyword evidence="2" id="KW-0812">Transmembrane</keyword>
<dbReference type="EMBL" id="JADMLG010000012">
    <property type="protein sequence ID" value="MBH0779820.1"/>
    <property type="molecule type" value="Genomic_DNA"/>
</dbReference>
<dbReference type="InterPro" id="IPR056884">
    <property type="entry name" value="NPHP3-like_N"/>
</dbReference>
<accession>A0A931IGA1</accession>
<reference evidence="4" key="1">
    <citation type="submission" date="2020-11" db="EMBL/GenBank/DDBJ databases">
        <title>Nocardia NEAU-351.nov., a novel actinomycete isolated from the cow dung.</title>
        <authorList>
            <person name="Zhang X."/>
        </authorList>
    </citation>
    <scope>NUCLEOTIDE SEQUENCE</scope>
    <source>
        <strain evidence="4">NEAU-351</strain>
    </source>
</reference>
<proteinExistence type="predicted"/>
<dbReference type="PANTHER" id="PTHR10039">
    <property type="entry name" value="AMELOGENIN"/>
    <property type="match status" value="1"/>
</dbReference>
<evidence type="ECO:0000256" key="1">
    <source>
        <dbReference type="ARBA" id="ARBA00022737"/>
    </source>
</evidence>
<dbReference type="Proteomes" id="UP000655751">
    <property type="component" value="Unassembled WGS sequence"/>
</dbReference>
<evidence type="ECO:0000259" key="3">
    <source>
        <dbReference type="Pfam" id="PF24883"/>
    </source>
</evidence>
<name>A0A931IGA1_9NOCA</name>
<evidence type="ECO:0000256" key="2">
    <source>
        <dbReference type="SAM" id="Phobius"/>
    </source>
</evidence>
<keyword evidence="2" id="KW-1133">Transmembrane helix</keyword>
<comment type="caution">
    <text evidence="4">The sequence shown here is derived from an EMBL/GenBank/DDBJ whole genome shotgun (WGS) entry which is preliminary data.</text>
</comment>
<organism evidence="4 5">
    <name type="scientific">Nocardia bovistercoris</name>
    <dbReference type="NCBI Taxonomy" id="2785916"/>
    <lineage>
        <taxon>Bacteria</taxon>
        <taxon>Bacillati</taxon>
        <taxon>Actinomycetota</taxon>
        <taxon>Actinomycetes</taxon>
        <taxon>Mycobacteriales</taxon>
        <taxon>Nocardiaceae</taxon>
        <taxon>Nocardia</taxon>
    </lineage>
</organism>
<keyword evidence="1" id="KW-0677">Repeat</keyword>
<gene>
    <name evidence="4" type="ORF">IT779_26455</name>
</gene>
<dbReference type="RefSeq" id="WP_196152131.1">
    <property type="nucleotide sequence ID" value="NZ_JADMLG010000012.1"/>
</dbReference>
<keyword evidence="5" id="KW-1185">Reference proteome</keyword>
<dbReference type="Pfam" id="PF24883">
    <property type="entry name" value="NPHP3_N"/>
    <property type="match status" value="1"/>
</dbReference>
<keyword evidence="2" id="KW-0472">Membrane</keyword>
<dbReference type="InterPro" id="IPR011990">
    <property type="entry name" value="TPR-like_helical_dom_sf"/>
</dbReference>
<dbReference type="Gene3D" id="1.25.40.10">
    <property type="entry name" value="Tetratricopeptide repeat domain"/>
    <property type="match status" value="3"/>
</dbReference>
<evidence type="ECO:0000313" key="5">
    <source>
        <dbReference type="Proteomes" id="UP000655751"/>
    </source>
</evidence>
<feature type="transmembrane region" description="Helical" evidence="2">
    <location>
        <begin position="37"/>
        <end position="57"/>
    </location>
</feature>
<protein>
    <recommendedName>
        <fullName evidence="3">Nephrocystin 3-like N-terminal domain-containing protein</fullName>
    </recommendedName>
</protein>
<evidence type="ECO:0000313" key="4">
    <source>
        <dbReference type="EMBL" id="MBH0779820.1"/>
    </source>
</evidence>
<sequence>MASGRVLARAAVPTAVTAVISTGPAAAVNYVTNGDFSLWIWASVAVLIIGVFAVAWWTRSLRSAAAGGGRARGILLRKVEARGGLLVHGIHSSGTAVEVDGGRFGGNIEVDGITAGDAAHPPVSGTSGSAASIYDFERVTVGGDLRITHHLHVGVVPSGGFHDGRSHYISQVREFLAPVNGLLDREHELGELTDFCRGEQPYLWIEAEPWAGKTALLSWFTLSPPSKVTVIGFFVTDRLADQNTHTAFTAAVLGQLAVLLPDHHASIAAATIDRDGLRAELLTLAARREAAAGRRLVLVVDGLDEDTGTPPIVTLLPSRPDPNLRVIVSSRHGPPLPIPHGHPLADTAPHPLAASPFAADIRAKALAELRALLRGPVEHRDLLALITAANGLTASELADLTGTAPFRIHELLHVVAGRSLRTLSAYSGPDEGDPVYALAHETLQRTAESELGVAYIGTCLEEFHAWADRYRNLAWPDRTPDFLLRRYFTVLDKHDDLPRMTAAAVDAARHDRMRAHTGGDAIALDEIRTVQHHIREQPDPDLFATARLARHRDDLHNRNEYIPTELLTLFARLGRLDRAEALAYGIRDPERQAKAFAHLAEEVRDTDPASAVRLADRTETLMDRYMRPEVEIEVLVCLAAVLMTTNTERALEFVERAVTLVPKVSLPGRRADVFDQLVAVVARANPDRGEVIAERTDPRQWRARAYVELCAAVVSADPERAMDLADRAEALVGNLYDWKARYGVLPRLAAVIARTDPERAGRLVEETESHLGSLRDPSDLVEMLTQLVDATVESDRDRAVRYSDRAEILARALSVWWQRSTAFARLAVAVAGFDIDRAEALTAEVLSPAQRADTLARLAVAMVGTDTNRAVRLADHAEKLTRESRPAALAAESLIALARTVVGTNAPLARRLIDRADPCTDAILDSRPRINALARTAAILAGMDVERAHRVLDRAEVVADDIPDPADRCAALNFLARHAIDVDPDRAERIIDRAAKVSERIREPDKRAFAFADVASAMARVNPNRAESLIQDLPGLYRSEALAHRAMSLWPSDSDRAAGLIDRAEADLRSGVHRIEYPNAVARVVPVLANFDPARAEALVASIFIPEDRTPALANLAVALSARDPDRAEILADSIVEGFVHSNARASAFTNLAAAVAPLDRDRAARLSVRAEALILDRATSYHQPEDLLRLAVVVAGIEPERAIGLVDRAAALARDMRSQLLQAHVFTDLAAVAAVLESGADESIEQGIVSRRSTAPSDGAEGSRSRRFLARAWSLDRWDVPLKVLPLIDAPLLHELVTELLDE</sequence>